<comment type="caution">
    <text evidence="3">The sequence shown here is derived from an EMBL/GenBank/DDBJ whole genome shotgun (WGS) entry which is preliminary data.</text>
</comment>
<evidence type="ECO:0000256" key="1">
    <source>
        <dbReference type="ARBA" id="ARBA00007789"/>
    </source>
</evidence>
<dbReference type="SUPFAM" id="SSF51679">
    <property type="entry name" value="Bacterial luciferase-like"/>
    <property type="match status" value="1"/>
</dbReference>
<dbReference type="RefSeq" id="WP_305023650.1">
    <property type="nucleotide sequence ID" value="NZ_JAUQTB010000003.1"/>
</dbReference>
<reference evidence="3 4" key="1">
    <citation type="submission" date="2023-07" db="EMBL/GenBank/DDBJ databases">
        <title>Paenibacillus sp. JX-17 nov. isolated from soil.</title>
        <authorList>
            <person name="Wan Y."/>
            <person name="Liu B."/>
        </authorList>
    </citation>
    <scope>NUCLEOTIDE SEQUENCE [LARGE SCALE GENOMIC DNA]</scope>
    <source>
        <strain evidence="3 4">JX-17</strain>
    </source>
</reference>
<dbReference type="Gene3D" id="3.20.20.30">
    <property type="entry name" value="Luciferase-like domain"/>
    <property type="match status" value="1"/>
</dbReference>
<dbReference type="CDD" id="cd00347">
    <property type="entry name" value="Flavin_utilizing_monoxygenases"/>
    <property type="match status" value="1"/>
</dbReference>
<dbReference type="InterPro" id="IPR036661">
    <property type="entry name" value="Luciferase-like_sf"/>
</dbReference>
<feature type="domain" description="Luciferase-like" evidence="2">
    <location>
        <begin position="5"/>
        <end position="302"/>
    </location>
</feature>
<evidence type="ECO:0000313" key="3">
    <source>
        <dbReference type="EMBL" id="MDO7906458.1"/>
    </source>
</evidence>
<dbReference type="EC" id="1.-.-.-" evidence="3"/>
<accession>A0ABT9CD04</accession>
<dbReference type="EMBL" id="JAUQTB010000003">
    <property type="protein sequence ID" value="MDO7906458.1"/>
    <property type="molecule type" value="Genomic_DNA"/>
</dbReference>
<organism evidence="3 4">
    <name type="scientific">Paenibacillus lacisoli</name>
    <dbReference type="NCBI Taxonomy" id="3064525"/>
    <lineage>
        <taxon>Bacteria</taxon>
        <taxon>Bacillati</taxon>
        <taxon>Bacillota</taxon>
        <taxon>Bacilli</taxon>
        <taxon>Bacillales</taxon>
        <taxon>Paenibacillaceae</taxon>
        <taxon>Paenibacillus</taxon>
    </lineage>
</organism>
<protein>
    <submittedName>
        <fullName evidence="3">LLM class flavin-dependent oxidoreductase</fullName>
        <ecNumber evidence="3">1.-.-.-</ecNumber>
    </submittedName>
</protein>
<keyword evidence="3" id="KW-0560">Oxidoreductase</keyword>
<name>A0ABT9CD04_9BACL</name>
<dbReference type="NCBIfam" id="TIGR03558">
    <property type="entry name" value="oxido_grp_1"/>
    <property type="match status" value="1"/>
</dbReference>
<keyword evidence="4" id="KW-1185">Reference proteome</keyword>
<proteinExistence type="predicted"/>
<evidence type="ECO:0000259" key="2">
    <source>
        <dbReference type="Pfam" id="PF00296"/>
    </source>
</evidence>
<dbReference type="Proteomes" id="UP001240171">
    <property type="component" value="Unassembled WGS sequence"/>
</dbReference>
<dbReference type="InterPro" id="IPR019949">
    <property type="entry name" value="CmoO-like"/>
</dbReference>
<dbReference type="Pfam" id="PF00296">
    <property type="entry name" value="Bac_luciferase"/>
    <property type="match status" value="1"/>
</dbReference>
<dbReference type="InterPro" id="IPR011251">
    <property type="entry name" value="Luciferase-like_dom"/>
</dbReference>
<dbReference type="InterPro" id="IPR050766">
    <property type="entry name" value="Bact_Lucif_Oxidored"/>
</dbReference>
<sequence length="338" mass="36721">MTIKLSILDQSPVSEGSTHAQALARTAQLAVDAEKLGYSRFWVSEHHAASNLAGSSPEVLISHIAAKTASIRVGSGGVMLPHYSSYKVAENFRVLEGLYPGRIDLGLGRAPGGMPLATRALQEGKVRGGIDLYPEQIEDLLGYIHDDLKEGHRFIGLEASPAIETVPDMWLLGSSSDSAVLAAEKGVGFAFAQFINGDGGTQAMRWYQNHFQPSAHSDKPRALVAVFAICAETEEEANRLASSMDLSLVLLEKGMRTAGTPSVDQALNYPYTPYDLHRIRENRKRMVVGSPEQVKEQIEQLAAEYNCGEVMIASIIHDYEAKRRSIELIARAFGLGGN</sequence>
<dbReference type="PANTHER" id="PTHR30137">
    <property type="entry name" value="LUCIFERASE-LIKE MONOOXYGENASE"/>
    <property type="match status" value="1"/>
</dbReference>
<dbReference type="PANTHER" id="PTHR30137:SF19">
    <property type="entry name" value="LUCIFERASE-LIKE MONOOXYGENASE"/>
    <property type="match status" value="1"/>
</dbReference>
<gene>
    <name evidence="3" type="ORF">Q5741_08510</name>
</gene>
<dbReference type="GO" id="GO:0016491">
    <property type="term" value="F:oxidoreductase activity"/>
    <property type="evidence" value="ECO:0007669"/>
    <property type="project" value="UniProtKB-KW"/>
</dbReference>
<evidence type="ECO:0000313" key="4">
    <source>
        <dbReference type="Proteomes" id="UP001240171"/>
    </source>
</evidence>
<comment type="similarity">
    <text evidence="1">To bacterial alkanal monooxygenase alpha and beta chains.</text>
</comment>